<dbReference type="Pfam" id="PF08021">
    <property type="entry name" value="FAD_binding_9"/>
    <property type="match status" value="1"/>
</dbReference>
<sequence length="170" mass="18543">MRVNRIHRAVVTGVERLTPGMMRVAFGGEGLADFTSSGVGDEYFRLFFPHEGETEPALPTPTDDGYWEYPEDVDPAPLRTYTVRAWDEASGILTVDFVVHQGGVAAAWALAARPGDVVGVNTPTALYAAPEDIEWQAPGGRCDRPPGRAEACRERAPRRAHSRGPRGRGR</sequence>
<evidence type="ECO:0000313" key="4">
    <source>
        <dbReference type="Proteomes" id="UP001157125"/>
    </source>
</evidence>
<keyword evidence="4" id="KW-1185">Reference proteome</keyword>
<dbReference type="RefSeq" id="WP_284328333.1">
    <property type="nucleotide sequence ID" value="NZ_BSUN01000001.1"/>
</dbReference>
<dbReference type="SUPFAM" id="SSF63380">
    <property type="entry name" value="Riboflavin synthase domain-like"/>
    <property type="match status" value="1"/>
</dbReference>
<feature type="compositionally biased region" description="Basic residues" evidence="1">
    <location>
        <begin position="158"/>
        <end position="170"/>
    </location>
</feature>
<comment type="caution">
    <text evidence="3">The sequence shown here is derived from an EMBL/GenBank/DDBJ whole genome shotgun (WGS) entry which is preliminary data.</text>
</comment>
<accession>A0ABQ6IFR6</accession>
<proteinExistence type="predicted"/>
<protein>
    <recommendedName>
        <fullName evidence="2">FAD-binding FR-type domain-containing protein</fullName>
    </recommendedName>
</protein>
<dbReference type="CDD" id="cd06193">
    <property type="entry name" value="siderophore_interacting"/>
    <property type="match status" value="1"/>
</dbReference>
<dbReference type="InterPro" id="IPR017927">
    <property type="entry name" value="FAD-bd_FR_type"/>
</dbReference>
<name>A0ABQ6IFR6_9MICO</name>
<evidence type="ECO:0000256" key="1">
    <source>
        <dbReference type="SAM" id="MobiDB-lite"/>
    </source>
</evidence>
<dbReference type="InterPro" id="IPR013113">
    <property type="entry name" value="SIP_FAD-bd"/>
</dbReference>
<dbReference type="InterPro" id="IPR017938">
    <property type="entry name" value="Riboflavin_synthase-like_b-brl"/>
</dbReference>
<dbReference type="PROSITE" id="PS51384">
    <property type="entry name" value="FAD_FR"/>
    <property type="match status" value="1"/>
</dbReference>
<reference evidence="4" key="1">
    <citation type="journal article" date="2019" name="Int. J. Syst. Evol. Microbiol.">
        <title>The Global Catalogue of Microorganisms (GCM) 10K type strain sequencing project: providing services to taxonomists for standard genome sequencing and annotation.</title>
        <authorList>
            <consortium name="The Broad Institute Genomics Platform"/>
            <consortium name="The Broad Institute Genome Sequencing Center for Infectious Disease"/>
            <person name="Wu L."/>
            <person name="Ma J."/>
        </authorList>
    </citation>
    <scope>NUCLEOTIDE SEQUENCE [LARGE SCALE GENOMIC DNA]</scope>
    <source>
        <strain evidence="4">NBRC 112299</strain>
    </source>
</reference>
<gene>
    <name evidence="3" type="ORF">GCM10025876_22060</name>
</gene>
<feature type="domain" description="FAD-binding FR-type" evidence="2">
    <location>
        <begin position="4"/>
        <end position="130"/>
    </location>
</feature>
<dbReference type="PANTHER" id="PTHR30157:SF0">
    <property type="entry name" value="NADPH-DEPENDENT FERRIC-CHELATE REDUCTASE"/>
    <property type="match status" value="1"/>
</dbReference>
<dbReference type="InterPro" id="IPR039374">
    <property type="entry name" value="SIP_fam"/>
</dbReference>
<evidence type="ECO:0000259" key="2">
    <source>
        <dbReference type="PROSITE" id="PS51384"/>
    </source>
</evidence>
<feature type="region of interest" description="Disordered" evidence="1">
    <location>
        <begin position="135"/>
        <end position="170"/>
    </location>
</feature>
<dbReference type="Proteomes" id="UP001157125">
    <property type="component" value="Unassembled WGS sequence"/>
</dbReference>
<dbReference type="Gene3D" id="2.40.30.10">
    <property type="entry name" value="Translation factors"/>
    <property type="match status" value="1"/>
</dbReference>
<feature type="compositionally biased region" description="Basic and acidic residues" evidence="1">
    <location>
        <begin position="141"/>
        <end position="157"/>
    </location>
</feature>
<organism evidence="3 4">
    <name type="scientific">Demequina litorisediminis</name>
    <dbReference type="NCBI Taxonomy" id="1849022"/>
    <lineage>
        <taxon>Bacteria</taxon>
        <taxon>Bacillati</taxon>
        <taxon>Actinomycetota</taxon>
        <taxon>Actinomycetes</taxon>
        <taxon>Micrococcales</taxon>
        <taxon>Demequinaceae</taxon>
        <taxon>Demequina</taxon>
    </lineage>
</organism>
<dbReference type="EMBL" id="BSUN01000001">
    <property type="protein sequence ID" value="GMA36002.1"/>
    <property type="molecule type" value="Genomic_DNA"/>
</dbReference>
<dbReference type="PANTHER" id="PTHR30157">
    <property type="entry name" value="FERRIC REDUCTASE, NADPH-DEPENDENT"/>
    <property type="match status" value="1"/>
</dbReference>
<evidence type="ECO:0000313" key="3">
    <source>
        <dbReference type="EMBL" id="GMA36002.1"/>
    </source>
</evidence>